<feature type="transmembrane region" description="Helical" evidence="7">
    <location>
        <begin position="221"/>
        <end position="244"/>
    </location>
</feature>
<evidence type="ECO:0000256" key="1">
    <source>
        <dbReference type="ARBA" id="ARBA00004141"/>
    </source>
</evidence>
<keyword evidence="8" id="KW-0732">Signal</keyword>
<dbReference type="Gene3D" id="1.10.287.110">
    <property type="entry name" value="DnaJ domain"/>
    <property type="match status" value="1"/>
</dbReference>
<evidence type="ECO:0000259" key="9">
    <source>
        <dbReference type="PROSITE" id="PS50076"/>
    </source>
</evidence>
<dbReference type="PROSITE" id="PS00636">
    <property type="entry name" value="DNAJ_1"/>
    <property type="match status" value="1"/>
</dbReference>
<dbReference type="OMA" id="WFWRYTV"/>
<feature type="chain" id="PRO_5034019337" evidence="8">
    <location>
        <begin position="20"/>
        <end position="335"/>
    </location>
</feature>
<feature type="domain" description="J" evidence="9">
    <location>
        <begin position="31"/>
        <end position="99"/>
    </location>
</feature>
<reference evidence="11" key="1">
    <citation type="submission" date="2025-08" db="UniProtKB">
        <authorList>
            <consortium name="RefSeq"/>
        </authorList>
    </citation>
    <scope>IDENTIFICATION</scope>
    <source>
        <tissue evidence="11">Whole organism</tissue>
    </source>
</reference>
<protein>
    <submittedName>
        <fullName evidence="11">DnaJ homolog subfamily C member 25 homolog</fullName>
    </submittedName>
</protein>
<dbReference type="PANTHER" id="PTHR44176:SF1">
    <property type="entry name" value="DNAJ HOMOLOG SUBFAMILY C MEMBER 25"/>
    <property type="match status" value="1"/>
</dbReference>
<keyword evidence="5" id="KW-0143">Chaperone</keyword>
<dbReference type="RefSeq" id="XP_018007503.1">
    <property type="nucleotide sequence ID" value="XM_018152014.2"/>
</dbReference>
<dbReference type="PRINTS" id="PR00625">
    <property type="entry name" value="JDOMAIN"/>
</dbReference>
<evidence type="ECO:0000256" key="4">
    <source>
        <dbReference type="ARBA" id="ARBA00023136"/>
    </source>
</evidence>
<evidence type="ECO:0000256" key="5">
    <source>
        <dbReference type="ARBA" id="ARBA00023186"/>
    </source>
</evidence>
<dbReference type="GeneID" id="108665279"/>
<dbReference type="InterPro" id="IPR044632">
    <property type="entry name" value="DNAJC25-like"/>
</dbReference>
<dbReference type="Proteomes" id="UP000694843">
    <property type="component" value="Unplaced"/>
</dbReference>
<feature type="signal peptide" evidence="8">
    <location>
        <begin position="1"/>
        <end position="19"/>
    </location>
</feature>
<keyword evidence="2 7" id="KW-0812">Transmembrane</keyword>
<dbReference type="GO" id="GO:0005789">
    <property type="term" value="C:endoplasmic reticulum membrane"/>
    <property type="evidence" value="ECO:0007669"/>
    <property type="project" value="TreeGrafter"/>
</dbReference>
<evidence type="ECO:0000256" key="8">
    <source>
        <dbReference type="SAM" id="SignalP"/>
    </source>
</evidence>
<dbReference type="KEGG" id="hazt:108665279"/>
<dbReference type="InterPro" id="IPR036869">
    <property type="entry name" value="J_dom_sf"/>
</dbReference>
<dbReference type="AlphaFoldDB" id="A0A8B7N230"/>
<keyword evidence="3 7" id="KW-1133">Transmembrane helix</keyword>
<dbReference type="PANTHER" id="PTHR44176">
    <property type="entry name" value="DNAJ HOMOLOG SUBFAMILY C MEMBER 25"/>
    <property type="match status" value="1"/>
</dbReference>
<dbReference type="PROSITE" id="PS50076">
    <property type="entry name" value="DNAJ_2"/>
    <property type="match status" value="1"/>
</dbReference>
<gene>
    <name evidence="11" type="primary">LOC108665279</name>
</gene>
<evidence type="ECO:0000256" key="3">
    <source>
        <dbReference type="ARBA" id="ARBA00022989"/>
    </source>
</evidence>
<dbReference type="GO" id="GO:0006457">
    <property type="term" value="P:protein folding"/>
    <property type="evidence" value="ECO:0007669"/>
    <property type="project" value="InterPro"/>
</dbReference>
<evidence type="ECO:0000313" key="10">
    <source>
        <dbReference type="Proteomes" id="UP000694843"/>
    </source>
</evidence>
<dbReference type="SMART" id="SM00271">
    <property type="entry name" value="DnaJ"/>
    <property type="match status" value="1"/>
</dbReference>
<evidence type="ECO:0000313" key="11">
    <source>
        <dbReference type="RefSeq" id="XP_018007503.1"/>
    </source>
</evidence>
<evidence type="ECO:0000256" key="7">
    <source>
        <dbReference type="SAM" id="Phobius"/>
    </source>
</evidence>
<evidence type="ECO:0000256" key="6">
    <source>
        <dbReference type="ARBA" id="ARBA00024193"/>
    </source>
</evidence>
<comment type="subcellular location">
    <subcellularLocation>
        <location evidence="1">Membrane</location>
        <topology evidence="1">Multi-pass membrane protein</topology>
    </subcellularLocation>
</comment>
<proteinExistence type="inferred from homology"/>
<dbReference type="InterPro" id="IPR001623">
    <property type="entry name" value="DnaJ_domain"/>
</dbReference>
<keyword evidence="4 7" id="KW-0472">Membrane</keyword>
<comment type="similarity">
    <text evidence="6">Belongs to the DNAJC25 family.</text>
</comment>
<accession>A0A8B7N230</accession>
<organism evidence="10 11">
    <name type="scientific">Hyalella azteca</name>
    <name type="common">Amphipod</name>
    <dbReference type="NCBI Taxonomy" id="294128"/>
    <lineage>
        <taxon>Eukaryota</taxon>
        <taxon>Metazoa</taxon>
        <taxon>Ecdysozoa</taxon>
        <taxon>Arthropoda</taxon>
        <taxon>Crustacea</taxon>
        <taxon>Multicrustacea</taxon>
        <taxon>Malacostraca</taxon>
        <taxon>Eumalacostraca</taxon>
        <taxon>Peracarida</taxon>
        <taxon>Amphipoda</taxon>
        <taxon>Senticaudata</taxon>
        <taxon>Talitrida</taxon>
        <taxon>Talitroidea</taxon>
        <taxon>Hyalellidae</taxon>
        <taxon>Hyalella</taxon>
    </lineage>
</organism>
<dbReference type="SUPFAM" id="SSF46565">
    <property type="entry name" value="Chaperone J-domain"/>
    <property type="match status" value="1"/>
</dbReference>
<dbReference type="InterPro" id="IPR018253">
    <property type="entry name" value="DnaJ_domain_CS"/>
</dbReference>
<keyword evidence="10" id="KW-1185">Reference proteome</keyword>
<dbReference type="OrthoDB" id="270167at2759"/>
<dbReference type="Pfam" id="PF00226">
    <property type="entry name" value="DnaJ"/>
    <property type="match status" value="1"/>
</dbReference>
<evidence type="ECO:0000256" key="2">
    <source>
        <dbReference type="ARBA" id="ARBA00022692"/>
    </source>
</evidence>
<dbReference type="CDD" id="cd06257">
    <property type="entry name" value="DnaJ"/>
    <property type="match status" value="1"/>
</dbReference>
<name>A0A8B7N230_HYAAZ</name>
<sequence length="335" mass="40508">MTWGWLLLIMLAVLPSIDASSVENYYCGDDNCYDLLQITREATKADIKRAFRAVASKTHPDKFQDPSEKRNAEIRFKKLATAYDILRDDEFRQDYDYMLDHPDEFYMNFYRAWRRRNYPNVDVRIVLAVTISLISGVQYYNGWSKFNEAIKFFSSTPKYRNHALEIAKQEGLLGAANDKKKQRRMTKQQIKEEEEQIIRKVIEDKMDIRGVYAKPTIYDLLWVQMVMLPIWTFQYLAWYCSWIYRIWILKRDYEKEDKNYLIRKKMCMSQGQYDALDDETREKYLKLELWKQENFQVWKAERDEEIRIKQASSGRFKSYRRYLKNNGPGRMYFDD</sequence>